<name>A0A645DYE2_9ZZZZ</name>
<comment type="caution">
    <text evidence="2">The sequence shown here is derived from an EMBL/GenBank/DDBJ whole genome shotgun (WGS) entry which is preliminary data.</text>
</comment>
<reference evidence="2" key="1">
    <citation type="submission" date="2019-08" db="EMBL/GenBank/DDBJ databases">
        <authorList>
            <person name="Kucharzyk K."/>
            <person name="Murdoch R.W."/>
            <person name="Higgins S."/>
            <person name="Loffler F."/>
        </authorList>
    </citation>
    <scope>NUCLEOTIDE SEQUENCE</scope>
</reference>
<gene>
    <name evidence="2" type="ORF">SDC9_140753</name>
</gene>
<dbReference type="PANTHER" id="PTHR40446">
    <property type="entry name" value="N-ACETYLGLUCOSAMINE-1-PHOSPHODIESTER ALPHA-N-ACETYLGLUCOSAMINIDASE"/>
    <property type="match status" value="1"/>
</dbReference>
<evidence type="ECO:0000259" key="1">
    <source>
        <dbReference type="Pfam" id="PF09992"/>
    </source>
</evidence>
<dbReference type="InterPro" id="IPR018711">
    <property type="entry name" value="NAGPA"/>
</dbReference>
<dbReference type="PANTHER" id="PTHR40446:SF2">
    <property type="entry name" value="N-ACETYLGLUCOSAMINE-1-PHOSPHODIESTER ALPHA-N-ACETYLGLUCOSAMINIDASE"/>
    <property type="match status" value="1"/>
</dbReference>
<dbReference type="Pfam" id="PF09992">
    <property type="entry name" value="NAGPA"/>
    <property type="match status" value="1"/>
</dbReference>
<dbReference type="EMBL" id="VSSQ01040386">
    <property type="protein sequence ID" value="MPM93613.1"/>
    <property type="molecule type" value="Genomic_DNA"/>
</dbReference>
<sequence length="129" mass="14354">MRTYDSANFNLTEAVSRGIWQSWSFGPPLLDENGGKLSEFNSTLTDRHPRSSIGYYAPGHYCFVIVDGRQKNYSIGMNLTELSALFESLGCKQAYNFDGGATAVMIFQGNVINQPYKGGRESGDIIYFN</sequence>
<accession>A0A645DYE2</accession>
<dbReference type="AlphaFoldDB" id="A0A645DYE2"/>
<organism evidence="2">
    <name type="scientific">bioreactor metagenome</name>
    <dbReference type="NCBI Taxonomy" id="1076179"/>
    <lineage>
        <taxon>unclassified sequences</taxon>
        <taxon>metagenomes</taxon>
        <taxon>ecological metagenomes</taxon>
    </lineage>
</organism>
<proteinExistence type="predicted"/>
<protein>
    <recommendedName>
        <fullName evidence="1">Phosphodiester glycosidase domain-containing protein</fullName>
    </recommendedName>
</protein>
<evidence type="ECO:0000313" key="2">
    <source>
        <dbReference type="EMBL" id="MPM93613.1"/>
    </source>
</evidence>
<feature type="domain" description="Phosphodiester glycosidase" evidence="1">
    <location>
        <begin position="10"/>
        <end position="128"/>
    </location>
</feature>